<dbReference type="Proteomes" id="UP001499843">
    <property type="component" value="Unassembled WGS sequence"/>
</dbReference>
<evidence type="ECO:0000259" key="1">
    <source>
        <dbReference type="Pfam" id="PF01636"/>
    </source>
</evidence>
<sequence>MTMPVANIDWDGLPYGLQRAVREHTGRVTGSRPDKGQRSDFNATLETASGLVFAKGAYQPLFAASLRNEAATVAWVSRIAPRLLWRIDVEGWVMLGFEHVNGRHADYRPGSPDLPLLANAVAQLSKVPLPDHVSKGVERHFGGLGAMVGNRLLHTDLHQENVLISGDRAVLVDWAWACKGAAWVEPAMAAFRLMVAGHSIDEAEDWGRGLATWQDGTVLDKFVIANYRSWRQAADHDPRDWKLRAADMAHRWSLHRNMPPR</sequence>
<dbReference type="EMBL" id="BAAAQX010000012">
    <property type="protein sequence ID" value="GAA2209436.1"/>
    <property type="molecule type" value="Genomic_DNA"/>
</dbReference>
<dbReference type="SUPFAM" id="SSF56112">
    <property type="entry name" value="Protein kinase-like (PK-like)"/>
    <property type="match status" value="1"/>
</dbReference>
<accession>A0ABN3CJ01</accession>
<evidence type="ECO:0000313" key="2">
    <source>
        <dbReference type="EMBL" id="GAA2209436.1"/>
    </source>
</evidence>
<gene>
    <name evidence="2" type="ORF">GCM10009850_048940</name>
</gene>
<comment type="caution">
    <text evidence="2">The sequence shown here is derived from an EMBL/GenBank/DDBJ whole genome shotgun (WGS) entry which is preliminary data.</text>
</comment>
<name>A0ABN3CJ01_9ACTN</name>
<dbReference type="InterPro" id="IPR002575">
    <property type="entry name" value="Aminoglycoside_PTrfase"/>
</dbReference>
<dbReference type="Pfam" id="PF01636">
    <property type="entry name" value="APH"/>
    <property type="match status" value="1"/>
</dbReference>
<feature type="domain" description="Aminoglycoside phosphotransferase" evidence="1">
    <location>
        <begin position="150"/>
        <end position="210"/>
    </location>
</feature>
<organism evidence="2 3">
    <name type="scientific">Nonomuraea monospora</name>
    <dbReference type="NCBI Taxonomy" id="568818"/>
    <lineage>
        <taxon>Bacteria</taxon>
        <taxon>Bacillati</taxon>
        <taxon>Actinomycetota</taxon>
        <taxon>Actinomycetes</taxon>
        <taxon>Streptosporangiales</taxon>
        <taxon>Streptosporangiaceae</taxon>
        <taxon>Nonomuraea</taxon>
    </lineage>
</organism>
<keyword evidence="3" id="KW-1185">Reference proteome</keyword>
<reference evidence="2 3" key="1">
    <citation type="journal article" date="2019" name="Int. J. Syst. Evol. Microbiol.">
        <title>The Global Catalogue of Microorganisms (GCM) 10K type strain sequencing project: providing services to taxonomists for standard genome sequencing and annotation.</title>
        <authorList>
            <consortium name="The Broad Institute Genomics Platform"/>
            <consortium name="The Broad Institute Genome Sequencing Center for Infectious Disease"/>
            <person name="Wu L."/>
            <person name="Ma J."/>
        </authorList>
    </citation>
    <scope>NUCLEOTIDE SEQUENCE [LARGE SCALE GENOMIC DNA]</scope>
    <source>
        <strain evidence="2 3">JCM 16114</strain>
    </source>
</reference>
<proteinExistence type="predicted"/>
<dbReference type="InterPro" id="IPR011009">
    <property type="entry name" value="Kinase-like_dom_sf"/>
</dbReference>
<protein>
    <recommendedName>
        <fullName evidence="1">Aminoglycoside phosphotransferase domain-containing protein</fullName>
    </recommendedName>
</protein>
<evidence type="ECO:0000313" key="3">
    <source>
        <dbReference type="Proteomes" id="UP001499843"/>
    </source>
</evidence>